<evidence type="ECO:0000313" key="1">
    <source>
        <dbReference type="EMBL" id="GIY92177.1"/>
    </source>
</evidence>
<dbReference type="Proteomes" id="UP001054945">
    <property type="component" value="Unassembled WGS sequence"/>
</dbReference>
<dbReference type="EMBL" id="BPLR01017510">
    <property type="protein sequence ID" value="GIY92177.1"/>
    <property type="molecule type" value="Genomic_DNA"/>
</dbReference>
<name>A0AAV4XC25_CAEEX</name>
<comment type="caution">
    <text evidence="1">The sequence shown here is derived from an EMBL/GenBank/DDBJ whole genome shotgun (WGS) entry which is preliminary data.</text>
</comment>
<dbReference type="AlphaFoldDB" id="A0AAV4XC25"/>
<reference evidence="1 2" key="1">
    <citation type="submission" date="2021-06" db="EMBL/GenBank/DDBJ databases">
        <title>Caerostris extrusa draft genome.</title>
        <authorList>
            <person name="Kono N."/>
            <person name="Arakawa K."/>
        </authorList>
    </citation>
    <scope>NUCLEOTIDE SEQUENCE [LARGE SCALE GENOMIC DNA]</scope>
</reference>
<sequence length="98" mass="11294">MRNTFKTGDKGAKNNTHFQIPAREKRVRSSFSTASILHLRRYPLVDTSAVRIRESAPRERVGEAIWTTPCPSPPFSLEKNGISFRRNFQFRLPFCVRG</sequence>
<proteinExistence type="predicted"/>
<gene>
    <name evidence="1" type="ORF">CEXT_507751</name>
</gene>
<keyword evidence="2" id="KW-1185">Reference proteome</keyword>
<evidence type="ECO:0000313" key="2">
    <source>
        <dbReference type="Proteomes" id="UP001054945"/>
    </source>
</evidence>
<accession>A0AAV4XC25</accession>
<protein>
    <submittedName>
        <fullName evidence="1">Uncharacterized protein</fullName>
    </submittedName>
</protein>
<organism evidence="1 2">
    <name type="scientific">Caerostris extrusa</name>
    <name type="common">Bark spider</name>
    <name type="synonym">Caerostris bankana</name>
    <dbReference type="NCBI Taxonomy" id="172846"/>
    <lineage>
        <taxon>Eukaryota</taxon>
        <taxon>Metazoa</taxon>
        <taxon>Ecdysozoa</taxon>
        <taxon>Arthropoda</taxon>
        <taxon>Chelicerata</taxon>
        <taxon>Arachnida</taxon>
        <taxon>Araneae</taxon>
        <taxon>Araneomorphae</taxon>
        <taxon>Entelegynae</taxon>
        <taxon>Araneoidea</taxon>
        <taxon>Araneidae</taxon>
        <taxon>Caerostris</taxon>
    </lineage>
</organism>